<gene>
    <name evidence="4" type="primary">sufC</name>
    <name evidence="4" type="ORF">ENW83_02895</name>
</gene>
<dbReference type="Pfam" id="PF00005">
    <property type="entry name" value="ABC_tran"/>
    <property type="match status" value="1"/>
</dbReference>
<evidence type="ECO:0000256" key="1">
    <source>
        <dbReference type="ARBA" id="ARBA00022741"/>
    </source>
</evidence>
<dbReference type="GO" id="GO:0016887">
    <property type="term" value="F:ATP hydrolysis activity"/>
    <property type="evidence" value="ECO:0007669"/>
    <property type="project" value="InterPro"/>
</dbReference>
<dbReference type="InterPro" id="IPR010230">
    <property type="entry name" value="FeS-cluster_ATPase_SufC"/>
</dbReference>
<dbReference type="InterPro" id="IPR003593">
    <property type="entry name" value="AAA+_ATPase"/>
</dbReference>
<keyword evidence="1" id="KW-0547">Nucleotide-binding</keyword>
<accession>A0A7J3SKI0</accession>
<sequence length="256" mass="27716">MTLQIEDLYAEIGGKAVLRGVNIELKRGEVLALMGPNGSGKTTLANAVAGSPSVIVKRGKIVVDGEDITGLPPEERSLHGVLLLFQQPPEIPGVKLSTLMIAAYNKRRGSYADLLKATDPSLFSKMRSSLYAAGLNEDFLFRDLNVGFSGGERKRLELAQAMILGSKYLLMDEPDSGLDVEGLKAVGSFIEDARKEGRGVLLITHYTRLFSAVRPDRIAILFGGKVVVEGGLEVAERVEKEGYSWLEGLEAKRVEG</sequence>
<dbReference type="AlphaFoldDB" id="A0A7J3SKI0"/>
<dbReference type="InterPro" id="IPR017871">
    <property type="entry name" value="ABC_transporter-like_CS"/>
</dbReference>
<dbReference type="PROSITE" id="PS00211">
    <property type="entry name" value="ABC_TRANSPORTER_1"/>
    <property type="match status" value="1"/>
</dbReference>
<proteinExistence type="predicted"/>
<dbReference type="InterPro" id="IPR003439">
    <property type="entry name" value="ABC_transporter-like_ATP-bd"/>
</dbReference>
<comment type="caution">
    <text evidence="4">The sequence shown here is derived from an EMBL/GenBank/DDBJ whole genome shotgun (WGS) entry which is preliminary data.</text>
</comment>
<dbReference type="SMART" id="SM00382">
    <property type="entry name" value="AAA"/>
    <property type="match status" value="1"/>
</dbReference>
<dbReference type="EMBL" id="DTLS01000080">
    <property type="protein sequence ID" value="HGZ60140.1"/>
    <property type="molecule type" value="Genomic_DNA"/>
</dbReference>
<dbReference type="PROSITE" id="PS50893">
    <property type="entry name" value="ABC_TRANSPORTER_2"/>
    <property type="match status" value="1"/>
</dbReference>
<keyword evidence="2" id="KW-0067">ATP-binding</keyword>
<dbReference type="SUPFAM" id="SSF52540">
    <property type="entry name" value="P-loop containing nucleoside triphosphate hydrolases"/>
    <property type="match status" value="1"/>
</dbReference>
<dbReference type="Gene3D" id="3.40.50.300">
    <property type="entry name" value="P-loop containing nucleotide triphosphate hydrolases"/>
    <property type="match status" value="1"/>
</dbReference>
<dbReference type="GO" id="GO:0005524">
    <property type="term" value="F:ATP binding"/>
    <property type="evidence" value="ECO:0007669"/>
    <property type="project" value="UniProtKB-KW"/>
</dbReference>
<dbReference type="PANTHER" id="PTHR43204">
    <property type="entry name" value="ABC TRANSPORTER I FAMILY MEMBER 6, CHLOROPLASTIC"/>
    <property type="match status" value="1"/>
</dbReference>
<dbReference type="InterPro" id="IPR027417">
    <property type="entry name" value="P-loop_NTPase"/>
</dbReference>
<dbReference type="CDD" id="cd03217">
    <property type="entry name" value="ABC_FeS_Assembly"/>
    <property type="match status" value="1"/>
</dbReference>
<name>A0A7J3SKI0_9CREN</name>
<dbReference type="NCBIfam" id="TIGR01978">
    <property type="entry name" value="sufC"/>
    <property type="match status" value="1"/>
</dbReference>
<evidence type="ECO:0000259" key="3">
    <source>
        <dbReference type="PROSITE" id="PS50893"/>
    </source>
</evidence>
<protein>
    <submittedName>
        <fullName evidence="4">Fe-S cluster assembly ATPase SufC</fullName>
    </submittedName>
</protein>
<feature type="domain" description="ABC transporter" evidence="3">
    <location>
        <begin position="3"/>
        <end position="248"/>
    </location>
</feature>
<evidence type="ECO:0000313" key="4">
    <source>
        <dbReference type="EMBL" id="HGZ60140.1"/>
    </source>
</evidence>
<dbReference type="PANTHER" id="PTHR43204:SF1">
    <property type="entry name" value="ABC TRANSPORTER I FAMILY MEMBER 6, CHLOROPLASTIC"/>
    <property type="match status" value="1"/>
</dbReference>
<evidence type="ECO:0000256" key="2">
    <source>
        <dbReference type="ARBA" id="ARBA00022840"/>
    </source>
</evidence>
<reference evidence="4" key="1">
    <citation type="journal article" date="2020" name="mSystems">
        <title>Genome- and Community-Level Interaction Insights into Carbon Utilization and Element Cycling Functions of Hydrothermarchaeota in Hydrothermal Sediment.</title>
        <authorList>
            <person name="Zhou Z."/>
            <person name="Liu Y."/>
            <person name="Xu W."/>
            <person name="Pan J."/>
            <person name="Luo Z.H."/>
            <person name="Li M."/>
        </authorList>
    </citation>
    <scope>NUCLEOTIDE SEQUENCE [LARGE SCALE GENOMIC DNA]</scope>
    <source>
        <strain evidence="4">SpSt-885</strain>
    </source>
</reference>
<organism evidence="4">
    <name type="scientific">Fervidicoccus fontis</name>
    <dbReference type="NCBI Taxonomy" id="683846"/>
    <lineage>
        <taxon>Archaea</taxon>
        <taxon>Thermoproteota</taxon>
        <taxon>Thermoprotei</taxon>
        <taxon>Fervidicoccales</taxon>
        <taxon>Fervidicoccaceae</taxon>
        <taxon>Fervidicoccus</taxon>
    </lineage>
</organism>